<dbReference type="PANTHER" id="PTHR23232:SF157">
    <property type="entry name" value="ZINC FINGER PROTEIN 525"/>
    <property type="match status" value="1"/>
</dbReference>
<dbReference type="InterPro" id="IPR050169">
    <property type="entry name" value="Krueppel_C2H2_ZnF"/>
</dbReference>
<reference evidence="2" key="2">
    <citation type="submission" date="2025-08" db="UniProtKB">
        <authorList>
            <consortium name="Ensembl"/>
        </authorList>
    </citation>
    <scope>IDENTIFICATION</scope>
</reference>
<dbReference type="SUPFAM" id="SSF109640">
    <property type="entry name" value="KRAB domain (Kruppel-associated box)"/>
    <property type="match status" value="1"/>
</dbReference>
<dbReference type="GeneTree" id="ENSGT01150000286936"/>
<proteinExistence type="predicted"/>
<evidence type="ECO:0000259" key="1">
    <source>
        <dbReference type="PROSITE" id="PS50805"/>
    </source>
</evidence>
<keyword evidence="3" id="KW-1185">Reference proteome</keyword>
<evidence type="ECO:0000313" key="2">
    <source>
        <dbReference type="Ensembl" id="ENSUAMP00000034474.1"/>
    </source>
</evidence>
<dbReference type="Proteomes" id="UP000291022">
    <property type="component" value="Unassembled WGS sequence"/>
</dbReference>
<feature type="domain" description="KRAB" evidence="1">
    <location>
        <begin position="34"/>
        <end position="106"/>
    </location>
</feature>
<dbReference type="OMA" id="HWLVIFR"/>
<name>A0A452SPA0_URSAM</name>
<reference evidence="3" key="1">
    <citation type="submission" date="2016-06" db="EMBL/GenBank/DDBJ databases">
        <title>De novo assembly and RNA-Seq shows season-dependent expression and editing in black bear kidneys.</title>
        <authorList>
            <person name="Korstanje R."/>
            <person name="Srivastava A."/>
            <person name="Sarsani V.K."/>
            <person name="Sheehan S.M."/>
            <person name="Seger R.L."/>
            <person name="Barter M.E."/>
            <person name="Lindqvist C."/>
            <person name="Brody L.C."/>
            <person name="Mullikin J.C."/>
        </authorList>
    </citation>
    <scope>NUCLEOTIDE SEQUENCE [LARGE SCALE GENOMIC DNA]</scope>
</reference>
<accession>A0A452SPA0</accession>
<dbReference type="InterPro" id="IPR001909">
    <property type="entry name" value="KRAB"/>
</dbReference>
<dbReference type="CDD" id="cd07765">
    <property type="entry name" value="KRAB_A-box"/>
    <property type="match status" value="1"/>
</dbReference>
<dbReference type="AlphaFoldDB" id="A0A452SPA0"/>
<dbReference type="Ensembl" id="ENSUAMT00000038387.1">
    <property type="protein sequence ID" value="ENSUAMP00000034474.1"/>
    <property type="gene ID" value="ENSUAMG00000026209.1"/>
</dbReference>
<dbReference type="InterPro" id="IPR036051">
    <property type="entry name" value="KRAB_dom_sf"/>
</dbReference>
<dbReference type="Gene3D" id="6.10.140.140">
    <property type="match status" value="1"/>
</dbReference>
<dbReference type="Pfam" id="PF01352">
    <property type="entry name" value="KRAB"/>
    <property type="match status" value="1"/>
</dbReference>
<protein>
    <recommendedName>
        <fullName evidence="1">KRAB domain-containing protein</fullName>
    </recommendedName>
</protein>
<dbReference type="PANTHER" id="PTHR23232">
    <property type="entry name" value="KRAB DOMAIN C2H2 ZINC FINGER"/>
    <property type="match status" value="1"/>
</dbReference>
<dbReference type="SMART" id="SM00349">
    <property type="entry name" value="KRAB"/>
    <property type="match status" value="1"/>
</dbReference>
<sequence>MSALPSLDSAHLQEKNPENQSVLTVLKNMPHWLVIFRDVAIDFSLEEWECLNATQRDLYRDVMLENYSNLISLVLFRNTNGPKTVAQSHDLSLSLYFSGSYSEVSV</sequence>
<evidence type="ECO:0000313" key="3">
    <source>
        <dbReference type="Proteomes" id="UP000291022"/>
    </source>
</evidence>
<reference evidence="2" key="3">
    <citation type="submission" date="2025-09" db="UniProtKB">
        <authorList>
            <consortium name="Ensembl"/>
        </authorList>
    </citation>
    <scope>IDENTIFICATION</scope>
</reference>
<dbReference type="PROSITE" id="PS50805">
    <property type="entry name" value="KRAB"/>
    <property type="match status" value="1"/>
</dbReference>
<organism evidence="2 3">
    <name type="scientific">Ursus americanus</name>
    <name type="common">American black bear</name>
    <name type="synonym">Euarctos americanus</name>
    <dbReference type="NCBI Taxonomy" id="9643"/>
    <lineage>
        <taxon>Eukaryota</taxon>
        <taxon>Metazoa</taxon>
        <taxon>Chordata</taxon>
        <taxon>Craniata</taxon>
        <taxon>Vertebrata</taxon>
        <taxon>Euteleostomi</taxon>
        <taxon>Mammalia</taxon>
        <taxon>Eutheria</taxon>
        <taxon>Laurasiatheria</taxon>
        <taxon>Carnivora</taxon>
        <taxon>Caniformia</taxon>
        <taxon>Ursidae</taxon>
        <taxon>Ursus</taxon>
    </lineage>
</organism>
<dbReference type="GO" id="GO:0006355">
    <property type="term" value="P:regulation of DNA-templated transcription"/>
    <property type="evidence" value="ECO:0007669"/>
    <property type="project" value="InterPro"/>
</dbReference>